<dbReference type="PANTHER" id="PTHR10846:SF8">
    <property type="entry name" value="INNER MEMBRANE PROTEIN YRBG"/>
    <property type="match status" value="1"/>
</dbReference>
<feature type="transmembrane region" description="Helical" evidence="6">
    <location>
        <begin position="37"/>
        <end position="59"/>
    </location>
</feature>
<dbReference type="PANTHER" id="PTHR10846">
    <property type="entry name" value="SODIUM/POTASSIUM/CALCIUM EXCHANGER"/>
    <property type="match status" value="1"/>
</dbReference>
<evidence type="ECO:0000256" key="4">
    <source>
        <dbReference type="ARBA" id="ARBA00023136"/>
    </source>
</evidence>
<dbReference type="Proteomes" id="UP000431901">
    <property type="component" value="Unassembled WGS sequence"/>
</dbReference>
<sequence>MLHFVLLIVCAIVIYLSCEWFVNAVEWLGQRLDVGKMAVGTILAAFGTALPESVVTLVAVTTGGTAEAKDIGVGAAMGGPLALATVAYAVTGTALLLRRRTLRAHSMAGPRADSTAGRHTGPDVGSDVGSDVGPDVGPDAGPDAGRHADPAAGSDAERRARADADAGAGESDVLTGPGDAARLAGDQRWFLAVFVVKVTLGLVAFAFKPWLGLLFFATYAVYFWREMRGHGEPGGDDEHGDLEPLRFQPRRAAPTTWAVVAQTLVTLAVIFVASQLFVHQLDAIGPMIGLPAAVTALLLSPIATELPEIMNAIIWVRQGKTKLALANISGAMMIQATVPSGLGLLFTKWEFDTALAWSGLVTAAAIVYLLATLRAHRLTPARLAVAGLFYVVFAAGLVPILS</sequence>
<keyword evidence="9" id="KW-1185">Reference proteome</keyword>
<evidence type="ECO:0000259" key="7">
    <source>
        <dbReference type="Pfam" id="PF01699"/>
    </source>
</evidence>
<evidence type="ECO:0000256" key="6">
    <source>
        <dbReference type="SAM" id="Phobius"/>
    </source>
</evidence>
<feature type="region of interest" description="Disordered" evidence="5">
    <location>
        <begin position="107"/>
        <end position="176"/>
    </location>
</feature>
<evidence type="ECO:0000256" key="3">
    <source>
        <dbReference type="ARBA" id="ARBA00022989"/>
    </source>
</evidence>
<keyword evidence="4 6" id="KW-0472">Membrane</keyword>
<dbReference type="GO" id="GO:0005262">
    <property type="term" value="F:calcium channel activity"/>
    <property type="evidence" value="ECO:0007669"/>
    <property type="project" value="TreeGrafter"/>
</dbReference>
<feature type="transmembrane region" description="Helical" evidence="6">
    <location>
        <begin position="354"/>
        <end position="371"/>
    </location>
</feature>
<evidence type="ECO:0000256" key="5">
    <source>
        <dbReference type="SAM" id="MobiDB-lite"/>
    </source>
</evidence>
<proteinExistence type="predicted"/>
<feature type="domain" description="Sodium/calcium exchanger membrane region" evidence="7">
    <location>
        <begin position="3"/>
        <end position="92"/>
    </location>
</feature>
<dbReference type="EMBL" id="WUTW01000002">
    <property type="protein sequence ID" value="MXQ64961.1"/>
    <property type="molecule type" value="Genomic_DNA"/>
</dbReference>
<keyword evidence="2 6" id="KW-0812">Transmembrane</keyword>
<dbReference type="InterPro" id="IPR004837">
    <property type="entry name" value="NaCa_Exmemb"/>
</dbReference>
<feature type="transmembrane region" description="Helical" evidence="6">
    <location>
        <begin position="189"/>
        <end position="204"/>
    </location>
</feature>
<feature type="transmembrane region" description="Helical" evidence="6">
    <location>
        <begin position="6"/>
        <end position="25"/>
    </location>
</feature>
<feature type="compositionally biased region" description="Basic and acidic residues" evidence="5">
    <location>
        <begin position="144"/>
        <end position="164"/>
    </location>
</feature>
<gene>
    <name evidence="8" type="ORF">GQ466_13030</name>
</gene>
<evidence type="ECO:0000256" key="1">
    <source>
        <dbReference type="ARBA" id="ARBA00004141"/>
    </source>
</evidence>
<feature type="transmembrane region" description="Helical" evidence="6">
    <location>
        <begin position="283"/>
        <end position="302"/>
    </location>
</feature>
<evidence type="ECO:0000313" key="8">
    <source>
        <dbReference type="EMBL" id="MXQ64961.1"/>
    </source>
</evidence>
<keyword evidence="3 6" id="KW-1133">Transmembrane helix</keyword>
<dbReference type="Gene3D" id="1.20.1420.30">
    <property type="entry name" value="NCX, central ion-binding region"/>
    <property type="match status" value="2"/>
</dbReference>
<name>A0A6I4W653_9ACTN</name>
<accession>A0A6I4W653</accession>
<comment type="subcellular location">
    <subcellularLocation>
        <location evidence="1">Membrane</location>
        <topology evidence="1">Multi-pass membrane protein</topology>
    </subcellularLocation>
</comment>
<dbReference type="GO" id="GO:0006874">
    <property type="term" value="P:intracellular calcium ion homeostasis"/>
    <property type="evidence" value="ECO:0007669"/>
    <property type="project" value="TreeGrafter"/>
</dbReference>
<dbReference type="Pfam" id="PF01699">
    <property type="entry name" value="Na_Ca_ex"/>
    <property type="match status" value="2"/>
</dbReference>
<evidence type="ECO:0000256" key="2">
    <source>
        <dbReference type="ARBA" id="ARBA00022692"/>
    </source>
</evidence>
<protein>
    <submittedName>
        <fullName evidence="8">Sodium:calcium antiporter</fullName>
    </submittedName>
</protein>
<organism evidence="8 9">
    <name type="scientific">Actinomadura rayongensis</name>
    <dbReference type="NCBI Taxonomy" id="1429076"/>
    <lineage>
        <taxon>Bacteria</taxon>
        <taxon>Bacillati</taxon>
        <taxon>Actinomycetota</taxon>
        <taxon>Actinomycetes</taxon>
        <taxon>Streptosporangiales</taxon>
        <taxon>Thermomonosporaceae</taxon>
        <taxon>Actinomadura</taxon>
    </lineage>
</organism>
<reference evidence="8 9" key="1">
    <citation type="submission" date="2019-12" db="EMBL/GenBank/DDBJ databases">
        <title>Nocardia macrotermitis sp. nov. and Nocardia aurantia sp. nov., isolated from the gut of the fungus growing-termite Macrotermes natalensis.</title>
        <authorList>
            <person name="Christine B."/>
            <person name="Rene B."/>
        </authorList>
    </citation>
    <scope>NUCLEOTIDE SEQUENCE [LARGE SCALE GENOMIC DNA]</scope>
    <source>
        <strain evidence="8 9">DSM 102126</strain>
    </source>
</reference>
<feature type="transmembrane region" description="Helical" evidence="6">
    <location>
        <begin position="71"/>
        <end position="97"/>
    </location>
</feature>
<feature type="transmembrane region" description="Helical" evidence="6">
    <location>
        <begin position="210"/>
        <end position="225"/>
    </location>
</feature>
<dbReference type="InterPro" id="IPR004481">
    <property type="entry name" value="K/Na/Ca-exchanger"/>
</dbReference>
<dbReference type="OrthoDB" id="9786081at2"/>
<feature type="domain" description="Sodium/calcium exchanger membrane region" evidence="7">
    <location>
        <begin position="261"/>
        <end position="394"/>
    </location>
</feature>
<feature type="transmembrane region" description="Helical" evidence="6">
    <location>
        <begin position="323"/>
        <end position="342"/>
    </location>
</feature>
<feature type="transmembrane region" description="Helical" evidence="6">
    <location>
        <begin position="383"/>
        <end position="401"/>
    </location>
</feature>
<dbReference type="AlphaFoldDB" id="A0A6I4W653"/>
<dbReference type="InterPro" id="IPR044880">
    <property type="entry name" value="NCX_ion-bd_dom_sf"/>
</dbReference>
<comment type="caution">
    <text evidence="8">The sequence shown here is derived from an EMBL/GenBank/DDBJ whole genome shotgun (WGS) entry which is preliminary data.</text>
</comment>
<feature type="transmembrane region" description="Helical" evidence="6">
    <location>
        <begin position="256"/>
        <end position="277"/>
    </location>
</feature>
<dbReference type="GO" id="GO:0008273">
    <property type="term" value="F:calcium, potassium:sodium antiporter activity"/>
    <property type="evidence" value="ECO:0007669"/>
    <property type="project" value="TreeGrafter"/>
</dbReference>
<dbReference type="GO" id="GO:0005886">
    <property type="term" value="C:plasma membrane"/>
    <property type="evidence" value="ECO:0007669"/>
    <property type="project" value="TreeGrafter"/>
</dbReference>
<evidence type="ECO:0000313" key="9">
    <source>
        <dbReference type="Proteomes" id="UP000431901"/>
    </source>
</evidence>
<dbReference type="RefSeq" id="WP_161103116.1">
    <property type="nucleotide sequence ID" value="NZ_JBHLYI010000001.1"/>
</dbReference>